<dbReference type="InterPro" id="IPR019752">
    <property type="entry name" value="Pyrv/ketoisovalerate_OxRed_cat"/>
</dbReference>
<keyword evidence="4" id="KW-1185">Reference proteome</keyword>
<proteinExistence type="predicted"/>
<gene>
    <name evidence="3" type="ORF">OXPF_13680</name>
</gene>
<dbReference type="NCBIfam" id="NF005325">
    <property type="entry name" value="PRK06853.1-5"/>
    <property type="match status" value="1"/>
</dbReference>
<dbReference type="RefSeq" id="WP_054874446.1">
    <property type="nucleotide sequence ID" value="NZ_LKET01000028.1"/>
</dbReference>
<dbReference type="AlphaFoldDB" id="A0A0P8WQS1"/>
<organism evidence="3 4">
    <name type="scientific">Oxobacter pfennigii</name>
    <dbReference type="NCBI Taxonomy" id="36849"/>
    <lineage>
        <taxon>Bacteria</taxon>
        <taxon>Bacillati</taxon>
        <taxon>Bacillota</taxon>
        <taxon>Clostridia</taxon>
        <taxon>Eubacteriales</taxon>
        <taxon>Clostridiaceae</taxon>
        <taxon>Oxobacter</taxon>
    </lineage>
</organism>
<comment type="caution">
    <text evidence="3">The sequence shown here is derived from an EMBL/GenBank/DDBJ whole genome shotgun (WGS) entry which is preliminary data.</text>
</comment>
<dbReference type="Proteomes" id="UP000050326">
    <property type="component" value="Unassembled WGS sequence"/>
</dbReference>
<evidence type="ECO:0000313" key="4">
    <source>
        <dbReference type="Proteomes" id="UP000050326"/>
    </source>
</evidence>
<dbReference type="SUPFAM" id="SSF53323">
    <property type="entry name" value="Pyruvate-ferredoxin oxidoreductase, PFOR, domain III"/>
    <property type="match status" value="1"/>
</dbReference>
<sequence>MTITSILLIGVGGQGTVLATKILTQGLLKKNYDVKMSEIHGAAQRGGSVTTQLRFGPKVYSPIVGKGDADIIVAFEESEALRALPFLRKGGKIIMDAKEIYPAQVQIGEAEYPKGIVAELTKVVGNVQVVKASEIAEKLGNVRSQNIVLLGTLAKALNITGVDWEGLVEASVPSHTKEMNKAAFKAGYEA</sequence>
<accession>A0A0P8WQS1</accession>
<dbReference type="InterPro" id="IPR002869">
    <property type="entry name" value="Pyrv_flavodox_OxRed_cen"/>
</dbReference>
<dbReference type="Gene3D" id="3.40.920.10">
    <property type="entry name" value="Pyruvate-ferredoxin oxidoreductase, PFOR, domain III"/>
    <property type="match status" value="1"/>
</dbReference>
<keyword evidence="1" id="KW-0560">Oxidoreductase</keyword>
<dbReference type="PATRIC" id="fig|36849.3.peg.1454"/>
<protein>
    <submittedName>
        <fullName evidence="3">Indolepyruvate oxidoreductase subunit beta</fullName>
    </submittedName>
</protein>
<keyword evidence="3" id="KW-0670">Pyruvate</keyword>
<dbReference type="PANTHER" id="PTHR43854">
    <property type="entry name" value="INDOLEPYRUVATE OXIDOREDUCTASE SUBUNIT IORB"/>
    <property type="match status" value="1"/>
</dbReference>
<dbReference type="PANTHER" id="PTHR43854:SF1">
    <property type="entry name" value="INDOLEPYRUVATE OXIDOREDUCTASE SUBUNIT IORB"/>
    <property type="match status" value="1"/>
</dbReference>
<dbReference type="STRING" id="36849.OXPF_13680"/>
<evidence type="ECO:0000259" key="2">
    <source>
        <dbReference type="Pfam" id="PF01558"/>
    </source>
</evidence>
<dbReference type="GO" id="GO:0016903">
    <property type="term" value="F:oxidoreductase activity, acting on the aldehyde or oxo group of donors"/>
    <property type="evidence" value="ECO:0007669"/>
    <property type="project" value="InterPro"/>
</dbReference>
<name>A0A0P8WQS1_9CLOT</name>
<feature type="domain" description="Pyruvate/ketoisovalerate oxidoreductase catalytic" evidence="2">
    <location>
        <begin position="12"/>
        <end position="189"/>
    </location>
</feature>
<evidence type="ECO:0000256" key="1">
    <source>
        <dbReference type="ARBA" id="ARBA00023002"/>
    </source>
</evidence>
<dbReference type="EMBL" id="LKET01000028">
    <property type="protein sequence ID" value="KPU44890.1"/>
    <property type="molecule type" value="Genomic_DNA"/>
</dbReference>
<evidence type="ECO:0000313" key="3">
    <source>
        <dbReference type="EMBL" id="KPU44890.1"/>
    </source>
</evidence>
<reference evidence="3 4" key="1">
    <citation type="submission" date="2015-09" db="EMBL/GenBank/DDBJ databases">
        <title>Genome sequence of Oxobacter pfennigii DSM 3222.</title>
        <authorList>
            <person name="Poehlein A."/>
            <person name="Bengelsdorf F.R."/>
            <person name="Schiel-Bengelsdorf B."/>
            <person name="Duerre P."/>
            <person name="Daniel R."/>
        </authorList>
    </citation>
    <scope>NUCLEOTIDE SEQUENCE [LARGE SCALE GENOMIC DNA]</scope>
    <source>
        <strain evidence="3 4">DSM 3222</strain>
    </source>
</reference>
<dbReference type="InterPro" id="IPR052198">
    <property type="entry name" value="IorB_Oxidoreductase"/>
</dbReference>
<dbReference type="Pfam" id="PF01558">
    <property type="entry name" value="POR"/>
    <property type="match status" value="1"/>
</dbReference>